<protein>
    <submittedName>
        <fullName evidence="5">MltA-interacting protein MipA</fullName>
    </submittedName>
</protein>
<keyword evidence="3" id="KW-0472">Membrane</keyword>
<evidence type="ECO:0000256" key="3">
    <source>
        <dbReference type="ARBA" id="ARBA00023136"/>
    </source>
</evidence>
<dbReference type="GO" id="GO:0009279">
    <property type="term" value="C:cell outer membrane"/>
    <property type="evidence" value="ECO:0007669"/>
    <property type="project" value="UniProtKB-SubCell"/>
</dbReference>
<dbReference type="Pfam" id="PF06629">
    <property type="entry name" value="MipA"/>
    <property type="match status" value="1"/>
</dbReference>
<gene>
    <name evidence="5" type="ORF">GALL_157250</name>
</gene>
<sequence>MKRIVRSVAVVTPLVCLPVAHAQTEMKPEWEAGAGIAAIDFPMYRGSNERRFFLLPIPYFVYRGETLQINRERVRGLIFRQDRVEMDISVNGSVPAQGSAARQGMPDLNPTLEIGPSLNVHLYYAEDRKANLDLRMPVRGVLASDFKSVQSVGWVFQPQLAVDFHDVEQSGWNIGLVGGPIYADRRYHQYFYNVDPQYATATRPQYTASGGYSGVQFIVASSKRYQDGYWIGGFMKWDSLNGAVFADSPLVKSRQYFTVGIAMTWTIDKSDKMVEVNND</sequence>
<comment type="caution">
    <text evidence="5">The sequence shown here is derived from an EMBL/GenBank/DDBJ whole genome shotgun (WGS) entry which is preliminary data.</text>
</comment>
<dbReference type="PANTHER" id="PTHR38776">
    <property type="entry name" value="MLTA-INTERACTING PROTEIN-RELATED"/>
    <property type="match status" value="1"/>
</dbReference>
<dbReference type="AlphaFoldDB" id="A0A1J5S281"/>
<organism evidence="5">
    <name type="scientific">mine drainage metagenome</name>
    <dbReference type="NCBI Taxonomy" id="410659"/>
    <lineage>
        <taxon>unclassified sequences</taxon>
        <taxon>metagenomes</taxon>
        <taxon>ecological metagenomes</taxon>
    </lineage>
</organism>
<dbReference type="InterPro" id="IPR010583">
    <property type="entry name" value="MipA"/>
</dbReference>
<dbReference type="EMBL" id="MLJW01000077">
    <property type="protein sequence ID" value="OIR02107.1"/>
    <property type="molecule type" value="Genomic_DNA"/>
</dbReference>
<proteinExistence type="predicted"/>
<evidence type="ECO:0000256" key="4">
    <source>
        <dbReference type="ARBA" id="ARBA00023237"/>
    </source>
</evidence>
<comment type="subcellular location">
    <subcellularLocation>
        <location evidence="1">Cell outer membrane</location>
    </subcellularLocation>
</comment>
<evidence type="ECO:0000313" key="5">
    <source>
        <dbReference type="EMBL" id="OIR02107.1"/>
    </source>
</evidence>
<reference evidence="5" key="1">
    <citation type="submission" date="2016-10" db="EMBL/GenBank/DDBJ databases">
        <title>Sequence of Gallionella enrichment culture.</title>
        <authorList>
            <person name="Poehlein A."/>
            <person name="Muehling M."/>
            <person name="Daniel R."/>
        </authorList>
    </citation>
    <scope>NUCLEOTIDE SEQUENCE</scope>
</reference>
<dbReference type="PANTHER" id="PTHR38776:SF1">
    <property type="entry name" value="MLTA-INTERACTING PROTEIN-RELATED"/>
    <property type="match status" value="1"/>
</dbReference>
<keyword evidence="4" id="KW-0998">Cell outer membrane</keyword>
<evidence type="ECO:0000256" key="2">
    <source>
        <dbReference type="ARBA" id="ARBA00022729"/>
    </source>
</evidence>
<keyword evidence="2" id="KW-0732">Signal</keyword>
<name>A0A1J5S281_9ZZZZ</name>
<evidence type="ECO:0000256" key="1">
    <source>
        <dbReference type="ARBA" id="ARBA00004442"/>
    </source>
</evidence>
<accession>A0A1J5S281</accession>